<dbReference type="OrthoDB" id="8547623at2759"/>
<dbReference type="GO" id="GO:0005576">
    <property type="term" value="C:extracellular region"/>
    <property type="evidence" value="ECO:0007669"/>
    <property type="project" value="UniProtKB-SubCell"/>
</dbReference>
<dbReference type="GO" id="GO:0030154">
    <property type="term" value="P:cell differentiation"/>
    <property type="evidence" value="ECO:0007669"/>
    <property type="project" value="UniProtKB-KW"/>
</dbReference>
<keyword evidence="5 10" id="KW-0732">Signal</keyword>
<protein>
    <recommendedName>
        <fullName evidence="2">Retinoic acid receptor responder protein 2</fullName>
    </recommendedName>
    <alternativeName>
        <fullName evidence="9">Chemerin</fullName>
    </alternativeName>
</protein>
<evidence type="ECO:0000256" key="8">
    <source>
        <dbReference type="ARBA" id="ARBA00023198"/>
    </source>
</evidence>
<dbReference type="GO" id="GO:0006954">
    <property type="term" value="P:inflammatory response"/>
    <property type="evidence" value="ECO:0007669"/>
    <property type="project" value="UniProtKB-KW"/>
</dbReference>
<evidence type="ECO:0000256" key="1">
    <source>
        <dbReference type="ARBA" id="ARBA00004613"/>
    </source>
</evidence>
<dbReference type="GeneTree" id="ENSGT00400000024709"/>
<dbReference type="GO" id="GO:0005102">
    <property type="term" value="F:signaling receptor binding"/>
    <property type="evidence" value="ECO:0007669"/>
    <property type="project" value="InterPro"/>
</dbReference>
<dbReference type="Gene3D" id="3.10.450.10">
    <property type="match status" value="1"/>
</dbReference>
<comment type="subcellular location">
    <subcellularLocation>
        <location evidence="1">Secreted</location>
    </subcellularLocation>
</comment>
<evidence type="ECO:0000256" key="2">
    <source>
        <dbReference type="ARBA" id="ARBA00018808"/>
    </source>
</evidence>
<reference evidence="11 12" key="1">
    <citation type="submission" date="2019-04" db="EMBL/GenBank/DDBJ databases">
        <authorList>
            <consortium name="Wellcome Sanger Institute Data Sharing"/>
        </authorList>
    </citation>
    <scope>NUCLEOTIDE SEQUENCE [LARGE SCALE GENOMIC DNA]</scope>
</reference>
<organism evidence="11 12">
    <name type="scientific">Scleropages formosus</name>
    <name type="common">Asian bonytongue</name>
    <name type="synonym">Osteoglossum formosum</name>
    <dbReference type="NCBI Taxonomy" id="113540"/>
    <lineage>
        <taxon>Eukaryota</taxon>
        <taxon>Metazoa</taxon>
        <taxon>Chordata</taxon>
        <taxon>Craniata</taxon>
        <taxon>Vertebrata</taxon>
        <taxon>Euteleostomi</taxon>
        <taxon>Actinopterygii</taxon>
        <taxon>Neopterygii</taxon>
        <taxon>Teleostei</taxon>
        <taxon>Osteoglossocephala</taxon>
        <taxon>Osteoglossomorpha</taxon>
        <taxon>Osteoglossiformes</taxon>
        <taxon>Osteoglossidae</taxon>
        <taxon>Scleropages</taxon>
    </lineage>
</organism>
<evidence type="ECO:0000256" key="3">
    <source>
        <dbReference type="ARBA" id="ARBA00022500"/>
    </source>
</evidence>
<dbReference type="GO" id="GO:0050994">
    <property type="term" value="P:regulation of lipid catabolic process"/>
    <property type="evidence" value="ECO:0007669"/>
    <property type="project" value="InterPro"/>
</dbReference>
<evidence type="ECO:0000256" key="6">
    <source>
        <dbReference type="ARBA" id="ARBA00022782"/>
    </source>
</evidence>
<name>A0A8C9SEX9_SCLFO</name>
<keyword evidence="4" id="KW-0964">Secreted</keyword>
<dbReference type="AlphaFoldDB" id="A0A8C9SEX9"/>
<dbReference type="InterPro" id="IPR046350">
    <property type="entry name" value="Cystatin_sf"/>
</dbReference>
<reference evidence="11" key="2">
    <citation type="submission" date="2025-08" db="UniProtKB">
        <authorList>
            <consortium name="Ensembl"/>
        </authorList>
    </citation>
    <scope>IDENTIFICATION</scope>
</reference>
<dbReference type="GO" id="GO:0006935">
    <property type="term" value="P:chemotaxis"/>
    <property type="evidence" value="ECO:0007669"/>
    <property type="project" value="UniProtKB-KW"/>
</dbReference>
<dbReference type="InterPro" id="IPR029562">
    <property type="entry name" value="Chemerin"/>
</dbReference>
<dbReference type="Ensembl" id="ENSSFOT00015030672.2">
    <property type="protein sequence ID" value="ENSSFOP00015030325.1"/>
    <property type="gene ID" value="ENSSFOG00015019469.2"/>
</dbReference>
<dbReference type="PANTHER" id="PTHR15106:SF2">
    <property type="entry name" value="RETINOIC ACID RECEPTOR RESPONDER PROTEIN 2"/>
    <property type="match status" value="1"/>
</dbReference>
<evidence type="ECO:0000256" key="4">
    <source>
        <dbReference type="ARBA" id="ARBA00022525"/>
    </source>
</evidence>
<evidence type="ECO:0000256" key="5">
    <source>
        <dbReference type="ARBA" id="ARBA00022729"/>
    </source>
</evidence>
<dbReference type="Proteomes" id="UP000694397">
    <property type="component" value="Chromosome 7"/>
</dbReference>
<evidence type="ECO:0000256" key="7">
    <source>
        <dbReference type="ARBA" id="ARBA00023157"/>
    </source>
</evidence>
<keyword evidence="8" id="KW-0395">Inflammatory response</keyword>
<keyword evidence="6" id="KW-0221">Differentiation</keyword>
<keyword evidence="3" id="KW-0145">Chemotaxis</keyword>
<evidence type="ECO:0000256" key="9">
    <source>
        <dbReference type="ARBA" id="ARBA00032785"/>
    </source>
</evidence>
<feature type="chain" id="PRO_5034095931" description="Retinoic acid receptor responder protein 2" evidence="10">
    <location>
        <begin position="22"/>
        <end position="164"/>
    </location>
</feature>
<accession>A0A8C9SEX9</accession>
<keyword evidence="7" id="KW-1015">Disulfide bond</keyword>
<feature type="signal peptide" evidence="10">
    <location>
        <begin position="1"/>
        <end position="21"/>
    </location>
</feature>
<proteinExistence type="predicted"/>
<evidence type="ECO:0000313" key="12">
    <source>
        <dbReference type="Proteomes" id="UP000694397"/>
    </source>
</evidence>
<dbReference type="PANTHER" id="PTHR15106">
    <property type="entry name" value="RETINOIC ACID RECEPTOR RESPONDER PROTEIN 2"/>
    <property type="match status" value="1"/>
</dbReference>
<reference evidence="11" key="3">
    <citation type="submission" date="2025-09" db="UniProtKB">
        <authorList>
            <consortium name="Ensembl"/>
        </authorList>
    </citation>
    <scope>IDENTIFICATION</scope>
</reference>
<keyword evidence="12" id="KW-1185">Reference proteome</keyword>
<dbReference type="SUPFAM" id="SSF54403">
    <property type="entry name" value="Cystatin/monellin"/>
    <property type="match status" value="1"/>
</dbReference>
<evidence type="ECO:0000313" key="11">
    <source>
        <dbReference type="Ensembl" id="ENSSFOP00015030325.1"/>
    </source>
</evidence>
<sequence length="164" mass="18459">MIHKLLAVILAAGAFLALTEGQKAHDQLTELEKKGVDLALQNLNSHPSTEHHILFSKTLDKFSSEAHFDDRFVYHNFYAKATTCTKQTEDPDPKQCPFRGDRPLIDCVICYKGHLENIVSEPKPYVSCVRRPALTEEIKNKRNEQCKTIQHSIGTITLLGTKGT</sequence>
<evidence type="ECO:0000256" key="10">
    <source>
        <dbReference type="SAM" id="SignalP"/>
    </source>
</evidence>